<evidence type="ECO:0000259" key="2">
    <source>
        <dbReference type="Pfam" id="PF03724"/>
    </source>
</evidence>
<gene>
    <name evidence="3" type="ORF">F7R91_05135</name>
</gene>
<evidence type="ECO:0000313" key="4">
    <source>
        <dbReference type="Proteomes" id="UP000442707"/>
    </source>
</evidence>
<sequence>MDKQRLTLAALTLLPLAAACGTENAASDAVGAGSSVTGVHWAVDDLTVDGRTTEAPGTAYLRIADDGKVRGNLGCNNFGAEAGFDDGRVSFDGMSATEIACQGVPVTFEETLARTLSDGDLTARMKGDQLTLTTADGDRIRLTKETDAPLYGTKWLITSPDTDGRAHLTFDQKSGKVSGSLGCNEVNARATVRDGQITLGTAATTRMMCDTSLMKSEKSLLRLFDGTVSYVIDHRTLTLTSENADSVGAVADK</sequence>
<keyword evidence="1" id="KW-0732">Signal</keyword>
<feature type="chain" id="PRO_5026351383" evidence="1">
    <location>
        <begin position="26"/>
        <end position="253"/>
    </location>
</feature>
<keyword evidence="4" id="KW-1185">Reference proteome</keyword>
<dbReference type="PANTHER" id="PTHR35535">
    <property type="entry name" value="HEAT SHOCK PROTEIN HSLJ"/>
    <property type="match status" value="1"/>
</dbReference>
<feature type="signal peptide" evidence="1">
    <location>
        <begin position="1"/>
        <end position="25"/>
    </location>
</feature>
<dbReference type="EMBL" id="VZRB01000003">
    <property type="protein sequence ID" value="KAB1149157.1"/>
    <property type="molecule type" value="Genomic_DNA"/>
</dbReference>
<dbReference type="InterPro" id="IPR005184">
    <property type="entry name" value="DUF306_Meta_HslJ"/>
</dbReference>
<dbReference type="PANTHER" id="PTHR35535:SF2">
    <property type="entry name" value="DUF306 DOMAIN-CONTAINING PROTEIN"/>
    <property type="match status" value="1"/>
</dbReference>
<dbReference type="Pfam" id="PF03724">
    <property type="entry name" value="META"/>
    <property type="match status" value="2"/>
</dbReference>
<evidence type="ECO:0000313" key="3">
    <source>
        <dbReference type="EMBL" id="KAB1149157.1"/>
    </source>
</evidence>
<dbReference type="RefSeq" id="WP_150944948.1">
    <property type="nucleotide sequence ID" value="NZ_VZRB01000003.1"/>
</dbReference>
<proteinExistence type="predicted"/>
<name>A0A6H9V6K5_9ACTN</name>
<dbReference type="Proteomes" id="UP000442707">
    <property type="component" value="Unassembled WGS sequence"/>
</dbReference>
<feature type="domain" description="DUF306" evidence="2">
    <location>
        <begin position="35"/>
        <end position="140"/>
    </location>
</feature>
<dbReference type="AlphaFoldDB" id="A0A6H9V6K5"/>
<dbReference type="Gene3D" id="2.40.128.270">
    <property type="match status" value="2"/>
</dbReference>
<accession>A0A6H9V6K5</accession>
<evidence type="ECO:0000256" key="1">
    <source>
        <dbReference type="SAM" id="SignalP"/>
    </source>
</evidence>
<dbReference type="InterPro" id="IPR038670">
    <property type="entry name" value="HslJ-like_sf"/>
</dbReference>
<dbReference type="PROSITE" id="PS51257">
    <property type="entry name" value="PROKAR_LIPOPROTEIN"/>
    <property type="match status" value="1"/>
</dbReference>
<dbReference type="InterPro" id="IPR053147">
    <property type="entry name" value="Hsp_HslJ-like"/>
</dbReference>
<organism evidence="3 4">
    <name type="scientific">Streptomyces luteolifulvus</name>
    <dbReference type="NCBI Taxonomy" id="2615112"/>
    <lineage>
        <taxon>Bacteria</taxon>
        <taxon>Bacillati</taxon>
        <taxon>Actinomycetota</taxon>
        <taxon>Actinomycetes</taxon>
        <taxon>Kitasatosporales</taxon>
        <taxon>Streptomycetaceae</taxon>
        <taxon>Streptomyces</taxon>
    </lineage>
</organism>
<comment type="caution">
    <text evidence="3">The sequence shown here is derived from an EMBL/GenBank/DDBJ whole genome shotgun (WGS) entry which is preliminary data.</text>
</comment>
<feature type="domain" description="DUF306" evidence="2">
    <location>
        <begin position="149"/>
        <end position="246"/>
    </location>
</feature>
<protein>
    <submittedName>
        <fullName evidence="3">META domain-containing protein</fullName>
    </submittedName>
</protein>
<reference evidence="3 4" key="1">
    <citation type="submission" date="2019-09" db="EMBL/GenBank/DDBJ databases">
        <title>Screening of Novel Bioactive Compounds from Soil-Associated.</title>
        <authorList>
            <person name="Zhao S."/>
        </authorList>
    </citation>
    <scope>NUCLEOTIDE SEQUENCE [LARGE SCALE GENOMIC DNA]</scope>
    <source>
        <strain evidence="3 4">HIT-DPA4</strain>
    </source>
</reference>